<name>A0A370U968_9GAMM</name>
<dbReference type="SUPFAM" id="SSF47413">
    <property type="entry name" value="lambda repressor-like DNA-binding domains"/>
    <property type="match status" value="1"/>
</dbReference>
<dbReference type="AlphaFoldDB" id="A0A370U968"/>
<keyword evidence="2" id="KW-1185">Reference proteome</keyword>
<organism evidence="1 2">
    <name type="scientific">Marinomonas piezotolerans</name>
    <dbReference type="NCBI Taxonomy" id="2213058"/>
    <lineage>
        <taxon>Bacteria</taxon>
        <taxon>Pseudomonadati</taxon>
        <taxon>Pseudomonadota</taxon>
        <taxon>Gammaproteobacteria</taxon>
        <taxon>Oceanospirillales</taxon>
        <taxon>Oceanospirillaceae</taxon>
        <taxon>Marinomonas</taxon>
    </lineage>
</organism>
<dbReference type="GO" id="GO:0003677">
    <property type="term" value="F:DNA binding"/>
    <property type="evidence" value="ECO:0007669"/>
    <property type="project" value="InterPro"/>
</dbReference>
<protein>
    <recommendedName>
        <fullName evidence="3">Helix-turn-helix domain-containing protein</fullName>
    </recommendedName>
</protein>
<dbReference type="RefSeq" id="WP_115467599.1">
    <property type="nucleotide sequence ID" value="NZ_QKRA01000003.1"/>
</dbReference>
<reference evidence="1 2" key="1">
    <citation type="submission" date="2018-06" db="EMBL/GenBank/DDBJ databases">
        <title>Marinomonas sp. YLB-05 draft genome sequence.</title>
        <authorList>
            <person name="Yu L."/>
            <person name="Tang X."/>
        </authorList>
    </citation>
    <scope>NUCLEOTIDE SEQUENCE [LARGE SCALE GENOMIC DNA]</scope>
    <source>
        <strain evidence="1 2">YLB-05</strain>
    </source>
</reference>
<evidence type="ECO:0000313" key="2">
    <source>
        <dbReference type="Proteomes" id="UP000254326"/>
    </source>
</evidence>
<proteinExistence type="predicted"/>
<sequence length="75" mass="8239">MTKSIQDQLTSVRVARVAEICGITRKAVYGWIARGRLPRTEYTGETDYAKQLEEATNGAVIAQELLNPKADTEAA</sequence>
<dbReference type="InterPro" id="IPR010982">
    <property type="entry name" value="Lambda_DNA-bd_dom_sf"/>
</dbReference>
<evidence type="ECO:0000313" key="1">
    <source>
        <dbReference type="EMBL" id="RDL44336.1"/>
    </source>
</evidence>
<dbReference type="Gene3D" id="1.10.260.40">
    <property type="entry name" value="lambda repressor-like DNA-binding domains"/>
    <property type="match status" value="1"/>
</dbReference>
<gene>
    <name evidence="1" type="ORF">DN730_07990</name>
</gene>
<comment type="caution">
    <text evidence="1">The sequence shown here is derived from an EMBL/GenBank/DDBJ whole genome shotgun (WGS) entry which is preliminary data.</text>
</comment>
<dbReference type="Proteomes" id="UP000254326">
    <property type="component" value="Unassembled WGS sequence"/>
</dbReference>
<dbReference type="EMBL" id="QKRA01000003">
    <property type="protein sequence ID" value="RDL44336.1"/>
    <property type="molecule type" value="Genomic_DNA"/>
</dbReference>
<dbReference type="OrthoDB" id="5917957at2"/>
<evidence type="ECO:0008006" key="3">
    <source>
        <dbReference type="Google" id="ProtNLM"/>
    </source>
</evidence>
<accession>A0A370U968</accession>